<dbReference type="EC" id="2.5.1.75" evidence="10"/>
<evidence type="ECO:0000256" key="3">
    <source>
        <dbReference type="ARBA" id="ARBA00005842"/>
    </source>
</evidence>
<reference evidence="14" key="1">
    <citation type="submission" date="2023-10" db="EMBL/GenBank/DDBJ databases">
        <title>Screening of Alkalihalophilus pseudofirmusBZ-TG-HK211 and Its Alleviation of Salt Stress on Rapeseed Growth.</title>
        <authorList>
            <person name="Zhao B."/>
            <person name="Guo T."/>
        </authorList>
    </citation>
    <scope>NUCLEOTIDE SEQUENCE</scope>
    <source>
        <strain evidence="14">BZ-TG-HK211</strain>
    </source>
</reference>
<protein>
    <recommendedName>
        <fullName evidence="10">tRNA dimethylallyltransferase</fullName>
        <ecNumber evidence="10">2.5.1.75</ecNumber>
    </recommendedName>
    <alternativeName>
        <fullName evidence="10">Dimethylallyl diphosphate:tRNA dimethylallyltransferase</fullName>
        <shortName evidence="10">DMAPP:tRNA dimethylallyltransferase</shortName>
        <shortName evidence="10">DMATase</shortName>
    </alternativeName>
    <alternativeName>
        <fullName evidence="10">Isopentenyl-diphosphate:tRNA isopentenyltransferase</fullName>
        <shortName evidence="10">IPP transferase</shortName>
        <shortName evidence="10">IPPT</shortName>
        <shortName evidence="10">IPTase</shortName>
    </alternativeName>
</protein>
<evidence type="ECO:0000256" key="12">
    <source>
        <dbReference type="RuleBase" id="RU003784"/>
    </source>
</evidence>
<dbReference type="AlphaFoldDB" id="A0AAJ2NL28"/>
<evidence type="ECO:0000256" key="1">
    <source>
        <dbReference type="ARBA" id="ARBA00001946"/>
    </source>
</evidence>
<dbReference type="Proteomes" id="UP001285636">
    <property type="component" value="Unassembled WGS sequence"/>
</dbReference>
<dbReference type="FunFam" id="1.10.20.140:FF:000001">
    <property type="entry name" value="tRNA dimethylallyltransferase"/>
    <property type="match status" value="1"/>
</dbReference>
<accession>A0AAJ2NL28</accession>
<keyword evidence="6 10" id="KW-0547">Nucleotide-binding</keyword>
<keyword evidence="4 10" id="KW-0808">Transferase</keyword>
<comment type="caution">
    <text evidence="10">Lacks conserved residue(s) required for the propagation of feature annotation.</text>
</comment>
<feature type="site" description="Interaction with substrate tRNA" evidence="10">
    <location>
        <position position="101"/>
    </location>
</feature>
<evidence type="ECO:0000256" key="8">
    <source>
        <dbReference type="ARBA" id="ARBA00022842"/>
    </source>
</evidence>
<keyword evidence="8 10" id="KW-0460">Magnesium</keyword>
<dbReference type="EMBL" id="JAWJAY010000001">
    <property type="protein sequence ID" value="MDV2885187.1"/>
    <property type="molecule type" value="Genomic_DNA"/>
</dbReference>
<dbReference type="NCBIfam" id="TIGR00174">
    <property type="entry name" value="miaA"/>
    <property type="match status" value="1"/>
</dbReference>
<dbReference type="Pfam" id="PF01715">
    <property type="entry name" value="IPPT"/>
    <property type="match status" value="1"/>
</dbReference>
<evidence type="ECO:0000313" key="15">
    <source>
        <dbReference type="Proteomes" id="UP001285636"/>
    </source>
</evidence>
<dbReference type="PANTHER" id="PTHR11088:SF60">
    <property type="entry name" value="TRNA DIMETHYLALLYLTRANSFERASE"/>
    <property type="match status" value="1"/>
</dbReference>
<dbReference type="Gene3D" id="1.10.20.140">
    <property type="match status" value="1"/>
</dbReference>
<comment type="cofactor">
    <cofactor evidence="1 10">
        <name>Mg(2+)</name>
        <dbReference type="ChEBI" id="CHEBI:18420"/>
    </cofactor>
</comment>
<gene>
    <name evidence="10 14" type="primary">miaA</name>
    <name evidence="14" type="ORF">RYX45_08335</name>
</gene>
<feature type="region of interest" description="Interaction with substrate tRNA" evidence="10">
    <location>
        <begin position="35"/>
        <end position="38"/>
    </location>
</feature>
<dbReference type="Gene3D" id="3.40.50.300">
    <property type="entry name" value="P-loop containing nucleotide triphosphate hydrolases"/>
    <property type="match status" value="1"/>
</dbReference>
<dbReference type="RefSeq" id="WP_012959301.1">
    <property type="nucleotide sequence ID" value="NZ_CP144224.1"/>
</dbReference>
<keyword evidence="7 10" id="KW-0067">ATP-binding</keyword>
<evidence type="ECO:0000256" key="2">
    <source>
        <dbReference type="ARBA" id="ARBA00003213"/>
    </source>
</evidence>
<sequence length="312" mass="35779">MKERLMVIVGPTAVGKTALSIHAAKAMNGEIISGDSMQIYKGMDIGTAKVTKEEQEGIPHYLIDIKEPDEPFSVAEFQELCRPLISDITKRGKLPILVGGTGLYVNAVTHGFDFAEVPTDVTYRKKLEEEAEKNGNEALYQKLMEIDPKACEKIHPNNVRRVIRALEVNYVTGELFSEQQTEEKQESLYNLVMIGLTMDRVDLYDRINKRVDLMVEAGLFDEVKHFYDQGLRDCQSIQAIGYKEIYAYFDGLYTRDEAIEVLKQNSRRYAKRQLTWFKNKTDAAWYFVSAFEPTKHYQDIVNFTVDKFLEGN</sequence>
<dbReference type="InterPro" id="IPR018022">
    <property type="entry name" value="IPT"/>
</dbReference>
<keyword evidence="5 10" id="KW-0819">tRNA processing</keyword>
<name>A0AAJ2NL28_ALKPS</name>
<comment type="subunit">
    <text evidence="10">Monomer.</text>
</comment>
<evidence type="ECO:0000256" key="5">
    <source>
        <dbReference type="ARBA" id="ARBA00022694"/>
    </source>
</evidence>
<feature type="binding site" evidence="10">
    <location>
        <begin position="10"/>
        <end position="17"/>
    </location>
    <ligand>
        <name>ATP</name>
        <dbReference type="ChEBI" id="CHEBI:30616"/>
    </ligand>
</feature>
<organism evidence="14 15">
    <name type="scientific">Alkalihalophilus pseudofirmus</name>
    <name type="common">Bacillus pseudofirmus</name>
    <dbReference type="NCBI Taxonomy" id="79885"/>
    <lineage>
        <taxon>Bacteria</taxon>
        <taxon>Bacillati</taxon>
        <taxon>Bacillota</taxon>
        <taxon>Bacilli</taxon>
        <taxon>Bacillales</taxon>
        <taxon>Bacillaceae</taxon>
        <taxon>Alkalihalophilus</taxon>
    </lineage>
</organism>
<dbReference type="PANTHER" id="PTHR11088">
    <property type="entry name" value="TRNA DIMETHYLALLYLTRANSFERASE"/>
    <property type="match status" value="1"/>
</dbReference>
<comment type="function">
    <text evidence="2 10 12">Catalyzes the transfer of a dimethylallyl group onto the adenine at position 37 in tRNAs that read codons beginning with uridine, leading to the formation of N6-(dimethylallyl)adenosine (i(6)A).</text>
</comment>
<comment type="caution">
    <text evidence="14">The sequence shown here is derived from an EMBL/GenBank/DDBJ whole genome shotgun (WGS) entry which is preliminary data.</text>
</comment>
<dbReference type="GO" id="GO:0005524">
    <property type="term" value="F:ATP binding"/>
    <property type="evidence" value="ECO:0007669"/>
    <property type="project" value="UniProtKB-UniRule"/>
</dbReference>
<comment type="similarity">
    <text evidence="3 10 13">Belongs to the IPP transferase family.</text>
</comment>
<evidence type="ECO:0000313" key="14">
    <source>
        <dbReference type="EMBL" id="MDV2885187.1"/>
    </source>
</evidence>
<evidence type="ECO:0000256" key="6">
    <source>
        <dbReference type="ARBA" id="ARBA00022741"/>
    </source>
</evidence>
<dbReference type="SUPFAM" id="SSF52540">
    <property type="entry name" value="P-loop containing nucleoside triphosphate hydrolases"/>
    <property type="match status" value="1"/>
</dbReference>
<evidence type="ECO:0000256" key="4">
    <source>
        <dbReference type="ARBA" id="ARBA00022679"/>
    </source>
</evidence>
<feature type="binding site" evidence="10">
    <location>
        <begin position="12"/>
        <end position="17"/>
    </location>
    <ligand>
        <name>substrate</name>
    </ligand>
</feature>
<evidence type="ECO:0000256" key="11">
    <source>
        <dbReference type="RuleBase" id="RU003783"/>
    </source>
</evidence>
<proteinExistence type="inferred from homology"/>
<feature type="site" description="Interaction with substrate tRNA" evidence="10">
    <location>
        <position position="124"/>
    </location>
</feature>
<dbReference type="GO" id="GO:0006400">
    <property type="term" value="P:tRNA modification"/>
    <property type="evidence" value="ECO:0007669"/>
    <property type="project" value="TreeGrafter"/>
</dbReference>
<dbReference type="GO" id="GO:0052381">
    <property type="term" value="F:tRNA dimethylallyltransferase activity"/>
    <property type="evidence" value="ECO:0007669"/>
    <property type="project" value="UniProtKB-UniRule"/>
</dbReference>
<dbReference type="InterPro" id="IPR027417">
    <property type="entry name" value="P-loop_NTPase"/>
</dbReference>
<comment type="catalytic activity">
    <reaction evidence="9 10 11">
        <text>adenosine(37) in tRNA + dimethylallyl diphosphate = N(6)-dimethylallyladenosine(37) in tRNA + diphosphate</text>
        <dbReference type="Rhea" id="RHEA:26482"/>
        <dbReference type="Rhea" id="RHEA-COMP:10162"/>
        <dbReference type="Rhea" id="RHEA-COMP:10375"/>
        <dbReference type="ChEBI" id="CHEBI:33019"/>
        <dbReference type="ChEBI" id="CHEBI:57623"/>
        <dbReference type="ChEBI" id="CHEBI:74411"/>
        <dbReference type="ChEBI" id="CHEBI:74415"/>
        <dbReference type="EC" id="2.5.1.75"/>
    </reaction>
</comment>
<dbReference type="InterPro" id="IPR039657">
    <property type="entry name" value="Dimethylallyltransferase"/>
</dbReference>
<evidence type="ECO:0000256" key="7">
    <source>
        <dbReference type="ARBA" id="ARBA00022840"/>
    </source>
</evidence>
<evidence type="ECO:0000256" key="9">
    <source>
        <dbReference type="ARBA" id="ARBA00049563"/>
    </source>
</evidence>
<dbReference type="HAMAP" id="MF_00185">
    <property type="entry name" value="IPP_trans"/>
    <property type="match status" value="1"/>
</dbReference>
<evidence type="ECO:0000256" key="10">
    <source>
        <dbReference type="HAMAP-Rule" id="MF_00185"/>
    </source>
</evidence>
<evidence type="ECO:0000256" key="13">
    <source>
        <dbReference type="RuleBase" id="RU003785"/>
    </source>
</evidence>